<dbReference type="GO" id="GO:0046905">
    <property type="term" value="F:15-cis-phytoene synthase activity"/>
    <property type="evidence" value="ECO:0007669"/>
    <property type="project" value="UniProtKB-EC"/>
</dbReference>
<protein>
    <recommendedName>
        <fullName evidence="3">15-cis-phytoene synthase</fullName>
        <ecNumber evidence="3">2.5.1.32</ecNumber>
    </recommendedName>
</protein>
<dbReference type="AlphaFoldDB" id="A0AAW1PSL6"/>
<dbReference type="PANTHER" id="PTHR31480">
    <property type="entry name" value="BIFUNCTIONAL LYCOPENE CYCLASE/PHYTOENE SYNTHASE"/>
    <property type="match status" value="1"/>
</dbReference>
<dbReference type="EC" id="2.5.1.32" evidence="3"/>
<comment type="caution">
    <text evidence="6">The sequence shown here is derived from an EMBL/GenBank/DDBJ whole genome shotgun (WGS) entry which is preliminary data.</text>
</comment>
<dbReference type="InterPro" id="IPR019845">
    <property type="entry name" value="Squalene/phytoene_synthase_CS"/>
</dbReference>
<dbReference type="EMBL" id="JALJOQ010000006">
    <property type="protein sequence ID" value="KAK9812451.1"/>
    <property type="molecule type" value="Genomic_DNA"/>
</dbReference>
<evidence type="ECO:0000256" key="1">
    <source>
        <dbReference type="ARBA" id="ARBA00001805"/>
    </source>
</evidence>
<comment type="catalytic activity">
    <reaction evidence="1">
        <text>2 (2E,6E,10E)-geranylgeranyl diphosphate = 15-cis-phytoene + 2 diphosphate</text>
        <dbReference type="Rhea" id="RHEA:34475"/>
        <dbReference type="ChEBI" id="CHEBI:27787"/>
        <dbReference type="ChEBI" id="CHEBI:33019"/>
        <dbReference type="ChEBI" id="CHEBI:58756"/>
        <dbReference type="EC" id="2.5.1.32"/>
    </reaction>
</comment>
<gene>
    <name evidence="6" type="ORF">WJX73_000721</name>
</gene>
<dbReference type="GO" id="GO:0009536">
    <property type="term" value="C:plastid"/>
    <property type="evidence" value="ECO:0007669"/>
    <property type="project" value="UniProtKB-ARBA"/>
</dbReference>
<dbReference type="InterPro" id="IPR008949">
    <property type="entry name" value="Isoprenoid_synthase_dom_sf"/>
</dbReference>
<dbReference type="Proteomes" id="UP001465755">
    <property type="component" value="Unassembled WGS sequence"/>
</dbReference>
<keyword evidence="5" id="KW-0125">Carotenoid biosynthesis</keyword>
<dbReference type="GO" id="GO:0051996">
    <property type="term" value="F:squalene synthase [NAD(P)H] activity"/>
    <property type="evidence" value="ECO:0007669"/>
    <property type="project" value="InterPro"/>
</dbReference>
<dbReference type="GO" id="GO:0016117">
    <property type="term" value="P:carotenoid biosynthetic process"/>
    <property type="evidence" value="ECO:0007669"/>
    <property type="project" value="UniProtKB-KW"/>
</dbReference>
<evidence type="ECO:0000256" key="2">
    <source>
        <dbReference type="ARBA" id="ARBA00006251"/>
    </source>
</evidence>
<dbReference type="InterPro" id="IPR044843">
    <property type="entry name" value="Trans_IPPS_bact-type"/>
</dbReference>
<keyword evidence="7" id="KW-1185">Reference proteome</keyword>
<evidence type="ECO:0000256" key="3">
    <source>
        <dbReference type="ARBA" id="ARBA00012396"/>
    </source>
</evidence>
<dbReference type="InterPro" id="IPR002060">
    <property type="entry name" value="Squ/phyt_synthse"/>
</dbReference>
<evidence type="ECO:0000313" key="7">
    <source>
        <dbReference type="Proteomes" id="UP001465755"/>
    </source>
</evidence>
<dbReference type="CDD" id="cd00683">
    <property type="entry name" value="Trans_IPPS_HH"/>
    <property type="match status" value="1"/>
</dbReference>
<organism evidence="6 7">
    <name type="scientific">Symbiochloris irregularis</name>
    <dbReference type="NCBI Taxonomy" id="706552"/>
    <lineage>
        <taxon>Eukaryota</taxon>
        <taxon>Viridiplantae</taxon>
        <taxon>Chlorophyta</taxon>
        <taxon>core chlorophytes</taxon>
        <taxon>Trebouxiophyceae</taxon>
        <taxon>Trebouxiales</taxon>
        <taxon>Trebouxiaceae</taxon>
        <taxon>Symbiochloris</taxon>
    </lineage>
</organism>
<proteinExistence type="inferred from homology"/>
<reference evidence="6 7" key="1">
    <citation type="journal article" date="2024" name="Nat. Commun.">
        <title>Phylogenomics reveals the evolutionary origins of lichenization in chlorophyte algae.</title>
        <authorList>
            <person name="Puginier C."/>
            <person name="Libourel C."/>
            <person name="Otte J."/>
            <person name="Skaloud P."/>
            <person name="Haon M."/>
            <person name="Grisel S."/>
            <person name="Petersen M."/>
            <person name="Berrin J.G."/>
            <person name="Delaux P.M."/>
            <person name="Dal Grande F."/>
            <person name="Keller J."/>
        </authorList>
    </citation>
    <scope>NUCLEOTIDE SEQUENCE [LARGE SCALE GENOMIC DNA]</scope>
    <source>
        <strain evidence="6 7">SAG 2036</strain>
    </source>
</reference>
<evidence type="ECO:0000313" key="6">
    <source>
        <dbReference type="EMBL" id="KAK9812451.1"/>
    </source>
</evidence>
<dbReference type="SFLD" id="SFLDG01018">
    <property type="entry name" value="Squalene/Phytoene_Synthase_Lik"/>
    <property type="match status" value="1"/>
</dbReference>
<evidence type="ECO:0000256" key="4">
    <source>
        <dbReference type="ARBA" id="ARBA00022679"/>
    </source>
</evidence>
<dbReference type="InterPro" id="IPR033904">
    <property type="entry name" value="Trans_IPPS_HH"/>
</dbReference>
<dbReference type="SFLD" id="SFLDG01212">
    <property type="entry name" value="Phytoene_synthase_like"/>
    <property type="match status" value="1"/>
</dbReference>
<keyword evidence="4" id="KW-0808">Transferase</keyword>
<accession>A0AAW1PSL6</accession>
<evidence type="ECO:0000256" key="5">
    <source>
        <dbReference type="ARBA" id="ARBA00022746"/>
    </source>
</evidence>
<sequence>MLPRFQPVLESCSGRTFEQAHTRVPSRALGSTRKEIEEAALRSAIQWQQEHPNGLELSNHWPPGALEEAYERCGVITKDYAKTFYLGTKLMPPEKANAIWAIYVWCRRTDELVDGPNASQMTPAALDQWEERLEALFDGRPYDILDAALTATVAKFPVSIQPFRDMIDGMRMDLQKSRYHTFDELYEYCYKVAGTVGLMTAPVMGVEPSYKGPLEEVYRAALSLGIANQLTNILRDVGEDAYERDRLYVPTDELERFGISEREALNGMFAQHSGKIDDRWVRFMKFQISRARAYFADAGSGVDALHRDARWPVWSALILYRQILDAIEKNGYDNFTQRAYVRKWRKYVSLPLAYARAKFPPVTTPPHKQSPTEPAL</sequence>
<dbReference type="FunFam" id="1.10.600.10:FF:000004">
    <property type="entry name" value="Phytoene synthase chloroplastic"/>
    <property type="match status" value="1"/>
</dbReference>
<dbReference type="GO" id="GO:0004311">
    <property type="term" value="F:geranylgeranyl diphosphate synthase activity"/>
    <property type="evidence" value="ECO:0007669"/>
    <property type="project" value="InterPro"/>
</dbReference>
<name>A0AAW1PSL6_9CHLO</name>
<comment type="similarity">
    <text evidence="2">Belongs to the phytoene/squalene synthase family.</text>
</comment>
<dbReference type="PROSITE" id="PS01045">
    <property type="entry name" value="SQUALEN_PHYTOEN_SYN_2"/>
    <property type="match status" value="1"/>
</dbReference>
<dbReference type="Pfam" id="PF00494">
    <property type="entry name" value="SQS_PSY"/>
    <property type="match status" value="1"/>
</dbReference>
<dbReference type="SFLD" id="SFLDS00005">
    <property type="entry name" value="Isoprenoid_Synthase_Type_I"/>
    <property type="match status" value="1"/>
</dbReference>
<dbReference type="SUPFAM" id="SSF48576">
    <property type="entry name" value="Terpenoid synthases"/>
    <property type="match status" value="1"/>
</dbReference>
<dbReference type="Gene3D" id="1.10.600.10">
    <property type="entry name" value="Farnesyl Diphosphate Synthase"/>
    <property type="match status" value="1"/>
</dbReference>